<dbReference type="RefSeq" id="WP_386054619.1">
    <property type="nucleotide sequence ID" value="NZ_JBHTKH010000020.1"/>
</dbReference>
<proteinExistence type="predicted"/>
<dbReference type="Gene3D" id="1.10.260.40">
    <property type="entry name" value="lambda repressor-like DNA-binding domains"/>
    <property type="match status" value="1"/>
</dbReference>
<gene>
    <name evidence="3" type="ORF">ACFQ2V_19555</name>
</gene>
<dbReference type="SUPFAM" id="SSF47413">
    <property type="entry name" value="lambda repressor-like DNA-binding domains"/>
    <property type="match status" value="1"/>
</dbReference>
<feature type="compositionally biased region" description="Basic and acidic residues" evidence="1">
    <location>
        <begin position="94"/>
        <end position="116"/>
    </location>
</feature>
<dbReference type="InterPro" id="IPR001387">
    <property type="entry name" value="Cro/C1-type_HTH"/>
</dbReference>
<evidence type="ECO:0000256" key="1">
    <source>
        <dbReference type="SAM" id="MobiDB-lite"/>
    </source>
</evidence>
<dbReference type="Proteomes" id="UP001597046">
    <property type="component" value="Unassembled WGS sequence"/>
</dbReference>
<dbReference type="EMBL" id="JBHTKH010000020">
    <property type="protein sequence ID" value="MFD1056513.1"/>
    <property type="molecule type" value="Genomic_DNA"/>
</dbReference>
<protein>
    <submittedName>
        <fullName evidence="3">Helix-turn-helix domain-containing protein</fullName>
    </submittedName>
</protein>
<evidence type="ECO:0000313" key="4">
    <source>
        <dbReference type="Proteomes" id="UP001597046"/>
    </source>
</evidence>
<name>A0ABW3N0P3_9MICO</name>
<dbReference type="Pfam" id="PF01381">
    <property type="entry name" value="HTH_3"/>
    <property type="match status" value="1"/>
</dbReference>
<keyword evidence="4" id="KW-1185">Reference proteome</keyword>
<accession>A0ABW3N0P3</accession>
<dbReference type="InterPro" id="IPR010982">
    <property type="entry name" value="Lambda_DNA-bd_dom_sf"/>
</dbReference>
<feature type="region of interest" description="Disordered" evidence="1">
    <location>
        <begin position="94"/>
        <end position="155"/>
    </location>
</feature>
<comment type="caution">
    <text evidence="3">The sequence shown here is derived from an EMBL/GenBank/DDBJ whole genome shotgun (WGS) entry which is preliminary data.</text>
</comment>
<dbReference type="CDD" id="cd00093">
    <property type="entry name" value="HTH_XRE"/>
    <property type="match status" value="1"/>
</dbReference>
<evidence type="ECO:0000259" key="2">
    <source>
        <dbReference type="PROSITE" id="PS50943"/>
    </source>
</evidence>
<feature type="domain" description="HTH cro/C1-type" evidence="2">
    <location>
        <begin position="19"/>
        <end position="71"/>
    </location>
</feature>
<evidence type="ECO:0000313" key="3">
    <source>
        <dbReference type="EMBL" id="MFD1056513.1"/>
    </source>
</evidence>
<dbReference type="SMART" id="SM00530">
    <property type="entry name" value="HTH_XRE"/>
    <property type="match status" value="1"/>
</dbReference>
<dbReference type="PROSITE" id="PS50943">
    <property type="entry name" value="HTH_CROC1"/>
    <property type="match status" value="1"/>
</dbReference>
<reference evidence="4" key="1">
    <citation type="journal article" date="2019" name="Int. J. Syst. Evol. Microbiol.">
        <title>The Global Catalogue of Microorganisms (GCM) 10K type strain sequencing project: providing services to taxonomists for standard genome sequencing and annotation.</title>
        <authorList>
            <consortium name="The Broad Institute Genomics Platform"/>
            <consortium name="The Broad Institute Genome Sequencing Center for Infectious Disease"/>
            <person name="Wu L."/>
            <person name="Ma J."/>
        </authorList>
    </citation>
    <scope>NUCLEOTIDE SEQUENCE [LARGE SCALE GENOMIC DNA]</scope>
    <source>
        <strain evidence="4">CCUG 57508</strain>
    </source>
</reference>
<organism evidence="3 4">
    <name type="scientific">Terrabacter terrigena</name>
    <dbReference type="NCBI Taxonomy" id="574718"/>
    <lineage>
        <taxon>Bacteria</taxon>
        <taxon>Bacillati</taxon>
        <taxon>Actinomycetota</taxon>
        <taxon>Actinomycetes</taxon>
        <taxon>Micrococcales</taxon>
        <taxon>Intrasporangiaceae</taxon>
        <taxon>Terrabacter</taxon>
    </lineage>
</organism>
<sequence>MDAQGRSTEDFDAARYAARARRVADLSQRELAELLGLSRATVGRIESGAVRVDIATLASILTVAGLRLAVLDHSGAEVPPIPVDVLRDHAGRRLPSHLDARPPVDEPADRGIDPRRGRPPALAWFEQRDRRQRRRARRGTPADHPTVSGVREEKAAARRRALEAAAAREAVSPTPECQCLDDCFERACLASCTCQCEPGRSIWTRTTS</sequence>